<name>C9ZTV7_TRYB9</name>
<dbReference type="KEGG" id="tbg:TbgDal_VII7255"/>
<dbReference type="GeneID" id="23863019"/>
<dbReference type="RefSeq" id="XP_011775122.1">
    <property type="nucleotide sequence ID" value="XM_011776820.1"/>
</dbReference>
<feature type="compositionally biased region" description="Basic and acidic residues" evidence="1">
    <location>
        <begin position="65"/>
        <end position="74"/>
    </location>
</feature>
<accession>C9ZTV7</accession>
<proteinExistence type="predicted"/>
<protein>
    <submittedName>
        <fullName evidence="2">Uncharacterized protein</fullName>
    </submittedName>
</protein>
<dbReference type="Proteomes" id="UP000002316">
    <property type="component" value="Chromosome 7"/>
</dbReference>
<feature type="region of interest" description="Disordered" evidence="1">
    <location>
        <begin position="65"/>
        <end position="88"/>
    </location>
</feature>
<dbReference type="AlphaFoldDB" id="C9ZTV7"/>
<reference evidence="3" key="1">
    <citation type="journal article" date="2010" name="PLoS Negl. Trop. Dis.">
        <title>The genome sequence of Trypanosoma brucei gambiense, causative agent of chronic human african trypanosomiasis.</title>
        <authorList>
            <person name="Jackson A.P."/>
            <person name="Sanders M."/>
            <person name="Berry A."/>
            <person name="McQuillan J."/>
            <person name="Aslett M.A."/>
            <person name="Quail M.A."/>
            <person name="Chukualim B."/>
            <person name="Capewell P."/>
            <person name="MacLeod A."/>
            <person name="Melville S.E."/>
            <person name="Gibson W."/>
            <person name="Barry J.D."/>
            <person name="Berriman M."/>
            <person name="Hertz-Fowler C."/>
        </authorList>
    </citation>
    <scope>NUCLEOTIDE SEQUENCE [LARGE SCALE GENOMIC DNA]</scope>
    <source>
        <strain evidence="3">MHOM/CI/86/DAL972</strain>
    </source>
</reference>
<organism evidence="2 3">
    <name type="scientific">Trypanosoma brucei gambiense (strain MHOM/CI/86/DAL972)</name>
    <dbReference type="NCBI Taxonomy" id="679716"/>
    <lineage>
        <taxon>Eukaryota</taxon>
        <taxon>Discoba</taxon>
        <taxon>Euglenozoa</taxon>
        <taxon>Kinetoplastea</taxon>
        <taxon>Metakinetoplastina</taxon>
        <taxon>Trypanosomatida</taxon>
        <taxon>Trypanosomatidae</taxon>
        <taxon>Trypanosoma</taxon>
    </lineage>
</organism>
<sequence>MNSVPKKSSQTRKTACYAHSHKETYMHICKPQTERCKGMRKLIISLERQRSEGTIYIYIIQQKEKSEGQREKGKLGNSSTVAQGGGERRCTGGKYACTINKKHITIQTTKGNVDMCRRKGRAGNVR</sequence>
<evidence type="ECO:0000313" key="3">
    <source>
        <dbReference type="Proteomes" id="UP000002316"/>
    </source>
</evidence>
<evidence type="ECO:0000256" key="1">
    <source>
        <dbReference type="SAM" id="MobiDB-lite"/>
    </source>
</evidence>
<gene>
    <name evidence="2" type="ORF">TbgDal_VII7255</name>
</gene>
<evidence type="ECO:0000313" key="2">
    <source>
        <dbReference type="EMBL" id="CBH12843.1"/>
    </source>
</evidence>
<dbReference type="EMBL" id="FN554970">
    <property type="protein sequence ID" value="CBH12843.1"/>
    <property type="molecule type" value="Genomic_DNA"/>
</dbReference>